<keyword evidence="6" id="KW-0472">Membrane</keyword>
<name>A0ABD3C5I3_9LAMI</name>
<comment type="caution">
    <text evidence="10">The sequence shown here is derived from an EMBL/GenBank/DDBJ whole genome shotgun (WGS) entry which is preliminary data.</text>
</comment>
<dbReference type="PANTHER" id="PTHR32285">
    <property type="entry name" value="PROTEIN TRICHOME BIREFRINGENCE-LIKE 9-RELATED"/>
    <property type="match status" value="1"/>
</dbReference>
<keyword evidence="5" id="KW-1133">Transmembrane helix</keyword>
<comment type="similarity">
    <text evidence="2">Belongs to the PC-esterase family. TBL subfamily.</text>
</comment>
<keyword evidence="3" id="KW-0812">Transmembrane</keyword>
<evidence type="ECO:0000313" key="10">
    <source>
        <dbReference type="EMBL" id="KAL3624854.1"/>
    </source>
</evidence>
<comment type="subcellular location">
    <subcellularLocation>
        <location evidence="1">Membrane</location>
        <topology evidence="1">Single-pass membrane protein</topology>
    </subcellularLocation>
</comment>
<keyword evidence="4" id="KW-0735">Signal-anchor</keyword>
<dbReference type="PANTHER" id="PTHR32285:SF42">
    <property type="entry name" value="PROTEIN TRICHOME BIREFRINGENCE-LIKE 37"/>
    <property type="match status" value="1"/>
</dbReference>
<organism evidence="10 11">
    <name type="scientific">Castilleja foliolosa</name>
    <dbReference type="NCBI Taxonomy" id="1961234"/>
    <lineage>
        <taxon>Eukaryota</taxon>
        <taxon>Viridiplantae</taxon>
        <taxon>Streptophyta</taxon>
        <taxon>Embryophyta</taxon>
        <taxon>Tracheophyta</taxon>
        <taxon>Spermatophyta</taxon>
        <taxon>Magnoliopsida</taxon>
        <taxon>eudicotyledons</taxon>
        <taxon>Gunneridae</taxon>
        <taxon>Pentapetalae</taxon>
        <taxon>asterids</taxon>
        <taxon>lamiids</taxon>
        <taxon>Lamiales</taxon>
        <taxon>Orobanchaceae</taxon>
        <taxon>Pedicularideae</taxon>
        <taxon>Castillejinae</taxon>
        <taxon>Castilleja</taxon>
    </lineage>
</organism>
<keyword evidence="11" id="KW-1185">Reference proteome</keyword>
<protein>
    <recommendedName>
        <fullName evidence="12">Trichome birefringence-like N-terminal domain-containing protein</fullName>
    </recommendedName>
</protein>
<evidence type="ECO:0000259" key="8">
    <source>
        <dbReference type="Pfam" id="PF13839"/>
    </source>
</evidence>
<proteinExistence type="inferred from homology"/>
<evidence type="ECO:0000256" key="3">
    <source>
        <dbReference type="ARBA" id="ARBA00022692"/>
    </source>
</evidence>
<evidence type="ECO:0000256" key="4">
    <source>
        <dbReference type="ARBA" id="ARBA00022968"/>
    </source>
</evidence>
<dbReference type="EMBL" id="JAVIJP010000053">
    <property type="protein sequence ID" value="KAL3624854.1"/>
    <property type="molecule type" value="Genomic_DNA"/>
</dbReference>
<evidence type="ECO:0000259" key="9">
    <source>
        <dbReference type="Pfam" id="PF14416"/>
    </source>
</evidence>
<dbReference type="Pfam" id="PF14416">
    <property type="entry name" value="PMR5N"/>
    <property type="match status" value="1"/>
</dbReference>
<dbReference type="InterPro" id="IPR029962">
    <property type="entry name" value="TBL"/>
</dbReference>
<dbReference type="AlphaFoldDB" id="A0ABD3C5I3"/>
<evidence type="ECO:0000256" key="5">
    <source>
        <dbReference type="ARBA" id="ARBA00022989"/>
    </source>
</evidence>
<evidence type="ECO:0000256" key="6">
    <source>
        <dbReference type="ARBA" id="ARBA00023136"/>
    </source>
</evidence>
<dbReference type="Pfam" id="PF13839">
    <property type="entry name" value="PC-Esterase"/>
    <property type="match status" value="1"/>
</dbReference>
<feature type="domain" description="Trichome birefringence-like N-terminal" evidence="9">
    <location>
        <begin position="36"/>
        <end position="89"/>
    </location>
</feature>
<dbReference type="Proteomes" id="UP001632038">
    <property type="component" value="Unassembled WGS sequence"/>
</dbReference>
<reference evidence="11" key="1">
    <citation type="journal article" date="2024" name="IScience">
        <title>Strigolactones Initiate the Formation of Haustorium-like Structures in Castilleja.</title>
        <authorList>
            <person name="Buerger M."/>
            <person name="Peterson D."/>
            <person name="Chory J."/>
        </authorList>
    </citation>
    <scope>NUCLEOTIDE SEQUENCE [LARGE SCALE GENOMIC DNA]</scope>
</reference>
<evidence type="ECO:0000256" key="1">
    <source>
        <dbReference type="ARBA" id="ARBA00004167"/>
    </source>
</evidence>
<sequence length="356" mass="41001">MGFRHQALISFFVVLLVTTKADLFQNETYNANINNGCNLFQGQWVYNPNASNPLYDSSSCPFLDSYECLKHGRQDKEYLKYSWKPASCNLLGFDGADFLTRWRGKNIMFVGDSITLDQWTSLVCMLHTSVPNVKTSYVKQFPISYVKFEDYGVTINLYISHYLVDIVKEPIGRVLKLDSITQQGDVWKRMDMLIFNTWHWYTFTPPVQEWDFVQYGSTVTKDIDRLVAFYRALTTWARWVDQNIDPSKTKVVFQGISPDHYVGREWGSKSNCEGEQKPISGSKYPTGRPKASKIVDNVLRTLNKPVYLLDVTTLSQLRIDAHPSIYTEAHTFADCTHWCLPGLPDTWNKLLYAALV</sequence>
<feature type="chain" id="PRO_5044791962" description="Trichome birefringence-like N-terminal domain-containing protein" evidence="7">
    <location>
        <begin position="22"/>
        <end position="356"/>
    </location>
</feature>
<evidence type="ECO:0000313" key="11">
    <source>
        <dbReference type="Proteomes" id="UP001632038"/>
    </source>
</evidence>
<feature type="signal peptide" evidence="7">
    <location>
        <begin position="1"/>
        <end position="21"/>
    </location>
</feature>
<dbReference type="InterPro" id="IPR025846">
    <property type="entry name" value="TBL_N"/>
</dbReference>
<keyword evidence="7" id="KW-0732">Signal</keyword>
<evidence type="ECO:0000256" key="2">
    <source>
        <dbReference type="ARBA" id="ARBA00007727"/>
    </source>
</evidence>
<dbReference type="InterPro" id="IPR026057">
    <property type="entry name" value="TBL_C"/>
</dbReference>
<gene>
    <name evidence="10" type="ORF">CASFOL_031522</name>
</gene>
<evidence type="ECO:0000256" key="7">
    <source>
        <dbReference type="SAM" id="SignalP"/>
    </source>
</evidence>
<evidence type="ECO:0008006" key="12">
    <source>
        <dbReference type="Google" id="ProtNLM"/>
    </source>
</evidence>
<feature type="domain" description="Trichome birefringence-like C-terminal" evidence="8">
    <location>
        <begin position="93"/>
        <end position="353"/>
    </location>
</feature>
<dbReference type="GO" id="GO:0016020">
    <property type="term" value="C:membrane"/>
    <property type="evidence" value="ECO:0007669"/>
    <property type="project" value="UniProtKB-SubCell"/>
</dbReference>
<accession>A0ABD3C5I3</accession>